<keyword evidence="7" id="KW-1185">Reference proteome</keyword>
<dbReference type="Gene3D" id="3.40.50.300">
    <property type="entry name" value="P-loop containing nucleotide triphosphate hydrolases"/>
    <property type="match status" value="1"/>
</dbReference>
<organism evidence="6 7">
    <name type="scientific">Stieleria marina</name>
    <dbReference type="NCBI Taxonomy" id="1930275"/>
    <lineage>
        <taxon>Bacteria</taxon>
        <taxon>Pseudomonadati</taxon>
        <taxon>Planctomycetota</taxon>
        <taxon>Planctomycetia</taxon>
        <taxon>Pirellulales</taxon>
        <taxon>Pirellulaceae</taxon>
        <taxon>Stieleria</taxon>
    </lineage>
</organism>
<accession>A0A517P049</accession>
<dbReference type="AlphaFoldDB" id="A0A517P049"/>
<dbReference type="Pfam" id="PF00005">
    <property type="entry name" value="ABC_tran"/>
    <property type="match status" value="1"/>
</dbReference>
<evidence type="ECO:0000256" key="3">
    <source>
        <dbReference type="ARBA" id="ARBA00022840"/>
    </source>
</evidence>
<dbReference type="SMART" id="SM00382">
    <property type="entry name" value="AAA"/>
    <property type="match status" value="1"/>
</dbReference>
<dbReference type="InterPro" id="IPR003439">
    <property type="entry name" value="ABC_transporter-like_ATP-bd"/>
</dbReference>
<dbReference type="InterPro" id="IPR027417">
    <property type="entry name" value="P-loop_NTPase"/>
</dbReference>
<keyword evidence="6" id="KW-0378">Hydrolase</keyword>
<dbReference type="GO" id="GO:0016887">
    <property type="term" value="F:ATP hydrolysis activity"/>
    <property type="evidence" value="ECO:0007669"/>
    <property type="project" value="InterPro"/>
</dbReference>
<dbReference type="InterPro" id="IPR017911">
    <property type="entry name" value="MacB-like_ATP-bd"/>
</dbReference>
<dbReference type="PROSITE" id="PS50893">
    <property type="entry name" value="ABC_TRANSPORTER_2"/>
    <property type="match status" value="1"/>
</dbReference>
<feature type="domain" description="ABC transporter" evidence="5">
    <location>
        <begin position="4"/>
        <end position="244"/>
    </location>
</feature>
<reference evidence="6 7" key="1">
    <citation type="submission" date="2019-02" db="EMBL/GenBank/DDBJ databases">
        <title>Deep-cultivation of Planctomycetes and their phenomic and genomic characterization uncovers novel biology.</title>
        <authorList>
            <person name="Wiegand S."/>
            <person name="Jogler M."/>
            <person name="Boedeker C."/>
            <person name="Pinto D."/>
            <person name="Vollmers J."/>
            <person name="Rivas-Marin E."/>
            <person name="Kohn T."/>
            <person name="Peeters S.H."/>
            <person name="Heuer A."/>
            <person name="Rast P."/>
            <person name="Oberbeckmann S."/>
            <person name="Bunk B."/>
            <person name="Jeske O."/>
            <person name="Meyerdierks A."/>
            <person name="Storesund J.E."/>
            <person name="Kallscheuer N."/>
            <person name="Luecker S."/>
            <person name="Lage O.M."/>
            <person name="Pohl T."/>
            <person name="Merkel B.J."/>
            <person name="Hornburger P."/>
            <person name="Mueller R.-W."/>
            <person name="Bruemmer F."/>
            <person name="Labrenz M."/>
            <person name="Spormann A.M."/>
            <person name="Op den Camp H."/>
            <person name="Overmann J."/>
            <person name="Amann R."/>
            <person name="Jetten M.S.M."/>
            <person name="Mascher T."/>
            <person name="Medema M.H."/>
            <person name="Devos D.P."/>
            <person name="Kaster A.-K."/>
            <person name="Ovreas L."/>
            <person name="Rohde M."/>
            <person name="Galperin M.Y."/>
            <person name="Jogler C."/>
        </authorList>
    </citation>
    <scope>NUCLEOTIDE SEQUENCE [LARGE SCALE GENOMIC DNA]</scope>
    <source>
        <strain evidence="6 7">K23_9</strain>
    </source>
</reference>
<dbReference type="PANTHER" id="PTHR24220">
    <property type="entry name" value="IMPORT ATP-BINDING PROTEIN"/>
    <property type="match status" value="1"/>
</dbReference>
<dbReference type="SUPFAM" id="SSF52540">
    <property type="entry name" value="P-loop containing nucleoside triphosphate hydrolases"/>
    <property type="match status" value="1"/>
</dbReference>
<dbReference type="PROSITE" id="PS00211">
    <property type="entry name" value="ABC_TRANSPORTER_1"/>
    <property type="match status" value="1"/>
</dbReference>
<evidence type="ECO:0000256" key="2">
    <source>
        <dbReference type="ARBA" id="ARBA00022741"/>
    </source>
</evidence>
<dbReference type="OrthoDB" id="273392at2"/>
<dbReference type="GO" id="GO:0005524">
    <property type="term" value="F:ATP binding"/>
    <property type="evidence" value="ECO:0007669"/>
    <property type="project" value="UniProtKB-KW"/>
</dbReference>
<gene>
    <name evidence="6" type="primary">macB_7</name>
    <name evidence="6" type="ORF">K239x_47560</name>
</gene>
<evidence type="ECO:0000256" key="4">
    <source>
        <dbReference type="ARBA" id="ARBA00038388"/>
    </source>
</evidence>
<dbReference type="GO" id="GO:0098796">
    <property type="term" value="C:membrane protein complex"/>
    <property type="evidence" value="ECO:0007669"/>
    <property type="project" value="UniProtKB-ARBA"/>
</dbReference>
<keyword evidence="2" id="KW-0547">Nucleotide-binding</keyword>
<evidence type="ECO:0000259" key="5">
    <source>
        <dbReference type="PROSITE" id="PS50893"/>
    </source>
</evidence>
<evidence type="ECO:0000313" key="6">
    <source>
        <dbReference type="EMBL" id="QDT12744.1"/>
    </source>
</evidence>
<dbReference type="EMBL" id="CP036526">
    <property type="protein sequence ID" value="QDT12744.1"/>
    <property type="molecule type" value="Genomic_DNA"/>
</dbReference>
<sequence>MALIELNDVRRVYDLGEVKVHALRTVTRNVELGEYIALIGASGSGKSTLMNTLGCLDRPTHGSYLLDGEEVVTMNRDQRAKIRNKQLGFVFQSFNLLNRTSALENVELPLMYGPKIPTRERRDRAMEMLGKVGLADRYHHHPSQLSGGQQQRVAIARALVNRPSILMGDEPTGNLDSKTSREVIELFRELNEEQAITVILVTHDQNVARNAKRTIVLRDGEVVEDTDDFTLAKAALEYDPTAPADSV</sequence>
<dbReference type="InterPro" id="IPR015854">
    <property type="entry name" value="ABC_transpr_LolD-like"/>
</dbReference>
<protein>
    <submittedName>
        <fullName evidence="6">Macrolide export ATP-binding/permease protein MacB</fullName>
        <ecNumber evidence="6">3.6.3.-</ecNumber>
    </submittedName>
</protein>
<dbReference type="Proteomes" id="UP000319817">
    <property type="component" value="Chromosome"/>
</dbReference>
<evidence type="ECO:0000313" key="7">
    <source>
        <dbReference type="Proteomes" id="UP000319817"/>
    </source>
</evidence>
<dbReference type="FunFam" id="3.40.50.300:FF:000032">
    <property type="entry name" value="Export ABC transporter ATP-binding protein"/>
    <property type="match status" value="1"/>
</dbReference>
<dbReference type="PANTHER" id="PTHR24220:SF86">
    <property type="entry name" value="ABC TRANSPORTER ABCH.1"/>
    <property type="match status" value="1"/>
</dbReference>
<dbReference type="CDD" id="cd03255">
    <property type="entry name" value="ABC_MJ0796_LolCDE_FtsE"/>
    <property type="match status" value="1"/>
</dbReference>
<evidence type="ECO:0000256" key="1">
    <source>
        <dbReference type="ARBA" id="ARBA00022448"/>
    </source>
</evidence>
<dbReference type="InterPro" id="IPR017871">
    <property type="entry name" value="ABC_transporter-like_CS"/>
</dbReference>
<keyword evidence="1" id="KW-0813">Transport</keyword>
<dbReference type="EC" id="3.6.3.-" evidence="6"/>
<dbReference type="GO" id="GO:0022857">
    <property type="term" value="F:transmembrane transporter activity"/>
    <property type="evidence" value="ECO:0007669"/>
    <property type="project" value="TreeGrafter"/>
</dbReference>
<dbReference type="InterPro" id="IPR003593">
    <property type="entry name" value="AAA+_ATPase"/>
</dbReference>
<keyword evidence="3 6" id="KW-0067">ATP-binding</keyword>
<proteinExistence type="inferred from homology"/>
<dbReference type="GO" id="GO:0005886">
    <property type="term" value="C:plasma membrane"/>
    <property type="evidence" value="ECO:0007669"/>
    <property type="project" value="TreeGrafter"/>
</dbReference>
<comment type="similarity">
    <text evidence="4">Belongs to the ABC transporter superfamily. Macrolide exporter (TC 3.A.1.122) family.</text>
</comment>
<name>A0A517P049_9BACT</name>